<comment type="caution">
    <text evidence="2">The sequence shown here is derived from an EMBL/GenBank/DDBJ whole genome shotgun (WGS) entry which is preliminary data.</text>
</comment>
<feature type="compositionally biased region" description="Acidic residues" evidence="1">
    <location>
        <begin position="17"/>
        <end position="31"/>
    </location>
</feature>
<reference evidence="2 3" key="1">
    <citation type="submission" date="2024-06" db="EMBL/GenBank/DDBJ databases">
        <title>The Natural Products Discovery Center: Release of the First 8490 Sequenced Strains for Exploring Actinobacteria Biosynthetic Diversity.</title>
        <authorList>
            <person name="Kalkreuter E."/>
            <person name="Kautsar S.A."/>
            <person name="Yang D."/>
            <person name="Bader C.D."/>
            <person name="Teijaro C.N."/>
            <person name="Fluegel L."/>
            <person name="Davis C.M."/>
            <person name="Simpson J.R."/>
            <person name="Lauterbach L."/>
            <person name="Steele A.D."/>
            <person name="Gui C."/>
            <person name="Meng S."/>
            <person name="Li G."/>
            <person name="Viehrig K."/>
            <person name="Ye F."/>
            <person name="Su P."/>
            <person name="Kiefer A.F."/>
            <person name="Nichols A."/>
            <person name="Cepeda A.J."/>
            <person name="Yan W."/>
            <person name="Fan B."/>
            <person name="Jiang Y."/>
            <person name="Adhikari A."/>
            <person name="Zheng C.-J."/>
            <person name="Schuster L."/>
            <person name="Cowan T.M."/>
            <person name="Smanski M.J."/>
            <person name="Chevrette M.G."/>
            <person name="De Carvalho L.P.S."/>
            <person name="Shen B."/>
        </authorList>
    </citation>
    <scope>NUCLEOTIDE SEQUENCE [LARGE SCALE GENOMIC DNA]</scope>
    <source>
        <strain evidence="2 3">NPDC048117</strain>
    </source>
</reference>
<evidence type="ECO:0000313" key="3">
    <source>
        <dbReference type="Proteomes" id="UP001551584"/>
    </source>
</evidence>
<organism evidence="2 3">
    <name type="scientific">Streptomyces chilikensis</name>
    <dbReference type="NCBI Taxonomy" id="1194079"/>
    <lineage>
        <taxon>Bacteria</taxon>
        <taxon>Bacillati</taxon>
        <taxon>Actinomycetota</taxon>
        <taxon>Actinomycetes</taxon>
        <taxon>Kitasatosporales</taxon>
        <taxon>Streptomycetaceae</taxon>
        <taxon>Streptomyces</taxon>
    </lineage>
</organism>
<feature type="region of interest" description="Disordered" evidence="1">
    <location>
        <begin position="49"/>
        <end position="89"/>
    </location>
</feature>
<keyword evidence="3" id="KW-1185">Reference proteome</keyword>
<evidence type="ECO:0000256" key="1">
    <source>
        <dbReference type="SAM" id="MobiDB-lite"/>
    </source>
</evidence>
<feature type="compositionally biased region" description="Basic and acidic residues" evidence="1">
    <location>
        <begin position="1"/>
        <end position="16"/>
    </location>
</feature>
<proteinExistence type="predicted"/>
<feature type="region of interest" description="Disordered" evidence="1">
    <location>
        <begin position="1"/>
        <end position="36"/>
    </location>
</feature>
<dbReference type="Proteomes" id="UP001551584">
    <property type="component" value="Unassembled WGS sequence"/>
</dbReference>
<sequence>MTDHHPTTPEDEHQDVLDDAALTDDMPDEPGDYVLSTRRPCPLAARLVAAAKPLERPRPPTTGRRASGRSGADAPEARALSVLITSSKS</sequence>
<accession>A0ABV3EJ73</accession>
<gene>
    <name evidence="2" type="ORF">AB0D95_02870</name>
</gene>
<name>A0ABV3EJ73_9ACTN</name>
<dbReference type="RefSeq" id="WP_359268297.1">
    <property type="nucleotide sequence ID" value="NZ_JBEZNA010000004.1"/>
</dbReference>
<evidence type="ECO:0000313" key="2">
    <source>
        <dbReference type="EMBL" id="MEU9576224.1"/>
    </source>
</evidence>
<protein>
    <submittedName>
        <fullName evidence="2">Uncharacterized protein</fullName>
    </submittedName>
</protein>
<dbReference type="EMBL" id="JBEZNA010000004">
    <property type="protein sequence ID" value="MEU9576224.1"/>
    <property type="molecule type" value="Genomic_DNA"/>
</dbReference>